<protein>
    <recommendedName>
        <fullName evidence="3">DUF7580 domain-containing protein</fullName>
    </recommendedName>
</protein>
<keyword evidence="5" id="KW-1185">Reference proteome</keyword>
<feature type="compositionally biased region" description="Basic and acidic residues" evidence="2">
    <location>
        <begin position="326"/>
        <end position="336"/>
    </location>
</feature>
<sequence>MDPVSIALGVAPLCVAALKGVSKLKEKFRHLRSIGADVKRYRRRLDIQRTIFLGECQLLLREAGLGTTLADKMFHNLDHEHWTSNALDVTLRLHLGERYAAIRDSSEDIGNEIEELDQALRELEVEYSGYDRLAAKVHKARRASRMERNREPLSDGIEDLQRSIAEFGSLRKLAKKLREPSKDALLFPNDIPPTRKAIQKACLGQFALVAQHASSFLQLLSESWTCLKSTAHSKHTIKLLLDAVVSVSDSSVTLRIVLNYEALEGALKHHSLLSLRIQSQNLSRNNTGLPTPESSPHQHLCESQSTAERPAKGRRVRFADSPHQASKREQPLKEPKSTGMSIQHLQGACIGHLANDCLAHHLMTGHDRDSIAIQTQPASVSSLASLVSPTKKLEVSVPDRLHLALRLARSVLQYHSTPCWRPNWNLSDVSYFDIDSDLSASLKTLHIDTNLVPKTDMLAMQSVLSEMPTPPGDDEAQLQSGIRNPTIYSLGAALLQIGRWERFDTDNVVLIRKTARLESRLGPKYAALVAKCVWCDFGVGDDLNDSRLQTTIYEMVVCELEQLIEVLEGKENGCKFGGDIGVDSDALMPGPL</sequence>
<dbReference type="Pfam" id="PF24476">
    <property type="entry name" value="DUF7580"/>
    <property type="match status" value="1"/>
</dbReference>
<dbReference type="EMBL" id="MU865992">
    <property type="protein sequence ID" value="KAK4443481.1"/>
    <property type="molecule type" value="Genomic_DNA"/>
</dbReference>
<proteinExistence type="predicted"/>
<feature type="coiled-coil region" evidence="1">
    <location>
        <begin position="102"/>
        <end position="133"/>
    </location>
</feature>
<gene>
    <name evidence="4" type="ORF">QBC34DRAFT_498984</name>
</gene>
<reference evidence="4" key="2">
    <citation type="submission" date="2023-05" db="EMBL/GenBank/DDBJ databases">
        <authorList>
            <consortium name="Lawrence Berkeley National Laboratory"/>
            <person name="Steindorff A."/>
            <person name="Hensen N."/>
            <person name="Bonometti L."/>
            <person name="Westerberg I."/>
            <person name="Brannstrom I.O."/>
            <person name="Guillou S."/>
            <person name="Cros-Aarteil S."/>
            <person name="Calhoun S."/>
            <person name="Haridas S."/>
            <person name="Kuo A."/>
            <person name="Mondo S."/>
            <person name="Pangilinan J."/>
            <person name="Riley R."/>
            <person name="Labutti K."/>
            <person name="Andreopoulos B."/>
            <person name="Lipzen A."/>
            <person name="Chen C."/>
            <person name="Yanf M."/>
            <person name="Daum C."/>
            <person name="Ng V."/>
            <person name="Clum A."/>
            <person name="Ohm R."/>
            <person name="Martin F."/>
            <person name="Silar P."/>
            <person name="Natvig D."/>
            <person name="Lalanne C."/>
            <person name="Gautier V."/>
            <person name="Ament-Velasquez S.L."/>
            <person name="Kruys A."/>
            <person name="Hutchinson M.I."/>
            <person name="Powell A.J."/>
            <person name="Barry K."/>
            <person name="Miller A.N."/>
            <person name="Grigoriev I.V."/>
            <person name="Debuchy R."/>
            <person name="Gladieux P."/>
            <person name="Thoren M.H."/>
            <person name="Johannesson H."/>
        </authorList>
    </citation>
    <scope>NUCLEOTIDE SEQUENCE</scope>
    <source>
        <strain evidence="4">PSN243</strain>
    </source>
</reference>
<dbReference type="InterPro" id="IPR056002">
    <property type="entry name" value="DUF7580"/>
</dbReference>
<feature type="region of interest" description="Disordered" evidence="2">
    <location>
        <begin position="283"/>
        <end position="339"/>
    </location>
</feature>
<organism evidence="4 5">
    <name type="scientific">Podospora aff. communis PSN243</name>
    <dbReference type="NCBI Taxonomy" id="3040156"/>
    <lineage>
        <taxon>Eukaryota</taxon>
        <taxon>Fungi</taxon>
        <taxon>Dikarya</taxon>
        <taxon>Ascomycota</taxon>
        <taxon>Pezizomycotina</taxon>
        <taxon>Sordariomycetes</taxon>
        <taxon>Sordariomycetidae</taxon>
        <taxon>Sordariales</taxon>
        <taxon>Podosporaceae</taxon>
        <taxon>Podospora</taxon>
    </lineage>
</organism>
<reference evidence="4" key="1">
    <citation type="journal article" date="2023" name="Mol. Phylogenet. Evol.">
        <title>Genome-scale phylogeny and comparative genomics of the fungal order Sordariales.</title>
        <authorList>
            <person name="Hensen N."/>
            <person name="Bonometti L."/>
            <person name="Westerberg I."/>
            <person name="Brannstrom I.O."/>
            <person name="Guillou S."/>
            <person name="Cros-Aarteil S."/>
            <person name="Calhoun S."/>
            <person name="Haridas S."/>
            <person name="Kuo A."/>
            <person name="Mondo S."/>
            <person name="Pangilinan J."/>
            <person name="Riley R."/>
            <person name="LaButti K."/>
            <person name="Andreopoulos B."/>
            <person name="Lipzen A."/>
            <person name="Chen C."/>
            <person name="Yan M."/>
            <person name="Daum C."/>
            <person name="Ng V."/>
            <person name="Clum A."/>
            <person name="Steindorff A."/>
            <person name="Ohm R.A."/>
            <person name="Martin F."/>
            <person name="Silar P."/>
            <person name="Natvig D.O."/>
            <person name="Lalanne C."/>
            <person name="Gautier V."/>
            <person name="Ament-Velasquez S.L."/>
            <person name="Kruys A."/>
            <person name="Hutchinson M.I."/>
            <person name="Powell A.J."/>
            <person name="Barry K."/>
            <person name="Miller A.N."/>
            <person name="Grigoriev I.V."/>
            <person name="Debuchy R."/>
            <person name="Gladieux P."/>
            <person name="Hiltunen Thoren M."/>
            <person name="Johannesson H."/>
        </authorList>
    </citation>
    <scope>NUCLEOTIDE SEQUENCE</scope>
    <source>
        <strain evidence="4">PSN243</strain>
    </source>
</reference>
<dbReference type="Proteomes" id="UP001321760">
    <property type="component" value="Unassembled WGS sequence"/>
</dbReference>
<accession>A0AAV9G8S0</accession>
<dbReference type="PANTHER" id="PTHR35186">
    <property type="entry name" value="ANK_REP_REGION DOMAIN-CONTAINING PROTEIN"/>
    <property type="match status" value="1"/>
</dbReference>
<dbReference type="PANTHER" id="PTHR35186:SF4">
    <property type="entry name" value="PRION-INHIBITION AND PROPAGATION HELO DOMAIN-CONTAINING PROTEIN"/>
    <property type="match status" value="1"/>
</dbReference>
<feature type="compositionally biased region" description="Polar residues" evidence="2">
    <location>
        <begin position="283"/>
        <end position="307"/>
    </location>
</feature>
<name>A0AAV9G8S0_9PEZI</name>
<feature type="domain" description="DUF7580" evidence="3">
    <location>
        <begin position="208"/>
        <end position="563"/>
    </location>
</feature>
<evidence type="ECO:0000256" key="2">
    <source>
        <dbReference type="SAM" id="MobiDB-lite"/>
    </source>
</evidence>
<dbReference type="AlphaFoldDB" id="A0AAV9G8S0"/>
<evidence type="ECO:0000313" key="5">
    <source>
        <dbReference type="Proteomes" id="UP001321760"/>
    </source>
</evidence>
<keyword evidence="1" id="KW-0175">Coiled coil</keyword>
<evidence type="ECO:0000256" key="1">
    <source>
        <dbReference type="SAM" id="Coils"/>
    </source>
</evidence>
<comment type="caution">
    <text evidence="4">The sequence shown here is derived from an EMBL/GenBank/DDBJ whole genome shotgun (WGS) entry which is preliminary data.</text>
</comment>
<evidence type="ECO:0000313" key="4">
    <source>
        <dbReference type="EMBL" id="KAK4443481.1"/>
    </source>
</evidence>
<evidence type="ECO:0000259" key="3">
    <source>
        <dbReference type="Pfam" id="PF24476"/>
    </source>
</evidence>